<dbReference type="GO" id="GO:0046872">
    <property type="term" value="F:metal ion binding"/>
    <property type="evidence" value="ECO:0007669"/>
    <property type="project" value="UniProtKB-KW"/>
</dbReference>
<proteinExistence type="inferred from homology"/>
<evidence type="ECO:0000256" key="2">
    <source>
        <dbReference type="ARBA" id="ARBA00022723"/>
    </source>
</evidence>
<dbReference type="Gene3D" id="3.60.15.10">
    <property type="entry name" value="Ribonuclease Z/Hydroxyacylglutathione hydrolase-like"/>
    <property type="match status" value="1"/>
</dbReference>
<name>A0A317ECD4_9PROT</name>
<accession>A0A317ECD4</accession>
<protein>
    <submittedName>
        <fullName evidence="6">MBL fold metallo-hydrolase</fullName>
    </submittedName>
</protein>
<dbReference type="PANTHER" id="PTHR42978:SF3">
    <property type="entry name" value="BLR3078 PROTEIN"/>
    <property type="match status" value="1"/>
</dbReference>
<evidence type="ECO:0000313" key="6">
    <source>
        <dbReference type="EMBL" id="PWR23926.1"/>
    </source>
</evidence>
<reference evidence="7" key="1">
    <citation type="submission" date="2018-05" db="EMBL/GenBank/DDBJ databases">
        <title>Zavarzinia sp. HR-AS.</title>
        <authorList>
            <person name="Lee Y."/>
            <person name="Jeon C.O."/>
        </authorList>
    </citation>
    <scope>NUCLEOTIDE SEQUENCE [LARGE SCALE GENOMIC DNA]</scope>
    <source>
        <strain evidence="7">DSM 1231</strain>
    </source>
</reference>
<dbReference type="Pfam" id="PF00753">
    <property type="entry name" value="Lactamase_B"/>
    <property type="match status" value="1"/>
</dbReference>
<evidence type="ECO:0000256" key="4">
    <source>
        <dbReference type="ARBA" id="ARBA00022833"/>
    </source>
</evidence>
<organism evidence="6 7">
    <name type="scientific">Zavarzinia compransoris</name>
    <dbReference type="NCBI Taxonomy" id="1264899"/>
    <lineage>
        <taxon>Bacteria</taxon>
        <taxon>Pseudomonadati</taxon>
        <taxon>Pseudomonadota</taxon>
        <taxon>Alphaproteobacteria</taxon>
        <taxon>Rhodospirillales</taxon>
        <taxon>Zavarziniaceae</taxon>
        <taxon>Zavarzinia</taxon>
    </lineage>
</organism>
<dbReference type="AlphaFoldDB" id="A0A317ECD4"/>
<dbReference type="CDD" id="cd07742">
    <property type="entry name" value="metallo-hydrolase-like_MBL-fold"/>
    <property type="match status" value="1"/>
</dbReference>
<dbReference type="PANTHER" id="PTHR42978">
    <property type="entry name" value="QUORUM-QUENCHING LACTONASE YTNP-RELATED-RELATED"/>
    <property type="match status" value="1"/>
</dbReference>
<comment type="similarity">
    <text evidence="1">Belongs to the metallo-beta-lactamase superfamily.</text>
</comment>
<evidence type="ECO:0000259" key="5">
    <source>
        <dbReference type="SMART" id="SM00849"/>
    </source>
</evidence>
<evidence type="ECO:0000256" key="3">
    <source>
        <dbReference type="ARBA" id="ARBA00022801"/>
    </source>
</evidence>
<keyword evidence="2" id="KW-0479">Metal-binding</keyword>
<keyword evidence="4" id="KW-0862">Zinc</keyword>
<evidence type="ECO:0000256" key="1">
    <source>
        <dbReference type="ARBA" id="ARBA00007749"/>
    </source>
</evidence>
<dbReference type="EMBL" id="QGLF01000001">
    <property type="protein sequence ID" value="PWR23926.1"/>
    <property type="molecule type" value="Genomic_DNA"/>
</dbReference>
<keyword evidence="3 6" id="KW-0378">Hydrolase</keyword>
<feature type="domain" description="Metallo-beta-lactamase" evidence="5">
    <location>
        <begin position="32"/>
        <end position="263"/>
    </location>
</feature>
<dbReference type="InterPro" id="IPR001279">
    <property type="entry name" value="Metallo-B-lactamas"/>
</dbReference>
<gene>
    <name evidence="6" type="ORF">DKG75_05085</name>
</gene>
<dbReference type="SMART" id="SM00849">
    <property type="entry name" value="Lactamase_B"/>
    <property type="match status" value="1"/>
</dbReference>
<sequence length="277" mass="29801">MRVHHLNAATMCPWGGRLIAGRGGLLARARMVCHVLLIETSDGLVLVDTGLGTGDIARPRRLGAGFVALTQPRLDRAETALAQIEALGFAAADVRHIVLTHMDLDHAGGLGDFPRAKVHLHLREHEAAQARKTLAAKARYIPAQWAHGPDWVPHGDGGGEDWFGFAGVRALGFPEGEILLVPLHGHTAGHCGVALRTPEGWILHAGDAYFHHGSLAEKVATPPGLVLFQAATDTIGALRKKNQERLRQLKLARGREITIFCAHDPAEFDACCAGHRL</sequence>
<dbReference type="RefSeq" id="WP_109919957.1">
    <property type="nucleotide sequence ID" value="NZ_QGLF01000001.1"/>
</dbReference>
<dbReference type="Proteomes" id="UP000246077">
    <property type="component" value="Unassembled WGS sequence"/>
</dbReference>
<dbReference type="OrthoDB" id="9773738at2"/>
<dbReference type="InterPro" id="IPR051013">
    <property type="entry name" value="MBL_superfamily_lactonases"/>
</dbReference>
<comment type="caution">
    <text evidence="6">The sequence shown here is derived from an EMBL/GenBank/DDBJ whole genome shotgun (WGS) entry which is preliminary data.</text>
</comment>
<dbReference type="InterPro" id="IPR036866">
    <property type="entry name" value="RibonucZ/Hydroxyglut_hydro"/>
</dbReference>
<dbReference type="GO" id="GO:0016787">
    <property type="term" value="F:hydrolase activity"/>
    <property type="evidence" value="ECO:0007669"/>
    <property type="project" value="UniProtKB-KW"/>
</dbReference>
<keyword evidence="7" id="KW-1185">Reference proteome</keyword>
<evidence type="ECO:0000313" key="7">
    <source>
        <dbReference type="Proteomes" id="UP000246077"/>
    </source>
</evidence>
<dbReference type="SUPFAM" id="SSF56281">
    <property type="entry name" value="Metallo-hydrolase/oxidoreductase"/>
    <property type="match status" value="1"/>
</dbReference>